<dbReference type="Pfam" id="PF07698">
    <property type="entry name" value="7TM-7TMR_HD"/>
    <property type="match status" value="1"/>
</dbReference>
<gene>
    <name evidence="3" type="ORF">HQ47_02610</name>
</gene>
<evidence type="ECO:0000259" key="2">
    <source>
        <dbReference type="PROSITE" id="PS51831"/>
    </source>
</evidence>
<feature type="transmembrane region" description="Helical" evidence="1">
    <location>
        <begin position="321"/>
        <end position="338"/>
    </location>
</feature>
<dbReference type="SUPFAM" id="SSF109604">
    <property type="entry name" value="HD-domain/PDEase-like"/>
    <property type="match status" value="1"/>
</dbReference>
<dbReference type="OrthoDB" id="9806952at2"/>
<dbReference type="Proteomes" id="UP000030103">
    <property type="component" value="Unassembled WGS sequence"/>
</dbReference>
<comment type="caution">
    <text evidence="3">The sequence shown here is derived from an EMBL/GenBank/DDBJ whole genome shotgun (WGS) entry which is preliminary data.</text>
</comment>
<organism evidence="3 4">
    <name type="scientific">Porphyromonas macacae</name>
    <dbReference type="NCBI Taxonomy" id="28115"/>
    <lineage>
        <taxon>Bacteria</taxon>
        <taxon>Pseudomonadati</taxon>
        <taxon>Bacteroidota</taxon>
        <taxon>Bacteroidia</taxon>
        <taxon>Bacteroidales</taxon>
        <taxon>Porphyromonadaceae</taxon>
        <taxon>Porphyromonas</taxon>
    </lineage>
</organism>
<feature type="transmembrane region" description="Helical" evidence="1">
    <location>
        <begin position="422"/>
        <end position="446"/>
    </location>
</feature>
<dbReference type="InterPro" id="IPR006675">
    <property type="entry name" value="HDIG_dom"/>
</dbReference>
<keyword evidence="1" id="KW-0812">Transmembrane</keyword>
<keyword evidence="1" id="KW-0472">Membrane</keyword>
<dbReference type="InterPro" id="IPR006674">
    <property type="entry name" value="HD_domain"/>
</dbReference>
<reference evidence="3 4" key="1">
    <citation type="submission" date="2014-09" db="EMBL/GenBank/DDBJ databases">
        <title>Draft Genome Sequence of Porphyromonas macacae COT-192_OH2859.</title>
        <authorList>
            <person name="Wallis C."/>
            <person name="Deusch O."/>
            <person name="O'Flynn C."/>
            <person name="Davis I."/>
            <person name="Horsfall A."/>
            <person name="Kirkwood N."/>
            <person name="Harris S."/>
            <person name="Eisen J.A."/>
            <person name="Coil D.A."/>
            <person name="Darling A.E."/>
            <person name="Jospin G."/>
            <person name="Alexiev A."/>
        </authorList>
    </citation>
    <scope>NUCLEOTIDE SEQUENCE [LARGE SCALE GENOMIC DNA]</scope>
    <source>
        <strain evidence="4">COT-192 OH2859</strain>
    </source>
</reference>
<protein>
    <submittedName>
        <fullName evidence="3">Hydrolase</fullName>
    </submittedName>
</protein>
<dbReference type="InterPro" id="IPR003607">
    <property type="entry name" value="HD/PDEase_dom"/>
</dbReference>
<evidence type="ECO:0000313" key="4">
    <source>
        <dbReference type="Proteomes" id="UP000030103"/>
    </source>
</evidence>
<dbReference type="eggNOG" id="COG1480">
    <property type="taxonomic scope" value="Bacteria"/>
</dbReference>
<dbReference type="InterPro" id="IPR011624">
    <property type="entry name" value="Metal-dep_PHydrolase_7TM_extra"/>
</dbReference>
<keyword evidence="4" id="KW-1185">Reference proteome</keyword>
<dbReference type="InterPro" id="IPR011621">
    <property type="entry name" value="Metal-dep_PHydrolase_7TM_intra"/>
</dbReference>
<dbReference type="PANTHER" id="PTHR36442:SF1">
    <property type="entry name" value="CYCLIC-DI-AMP PHOSPHODIESTERASE PGPH"/>
    <property type="match status" value="1"/>
</dbReference>
<feature type="transmembrane region" description="Helical" evidence="1">
    <location>
        <begin position="392"/>
        <end position="410"/>
    </location>
</feature>
<name>A0A0A2EEI4_9PORP</name>
<dbReference type="PROSITE" id="PS51831">
    <property type="entry name" value="HD"/>
    <property type="match status" value="1"/>
</dbReference>
<proteinExistence type="predicted"/>
<dbReference type="Pfam" id="PF07697">
    <property type="entry name" value="7TMR-HDED"/>
    <property type="match status" value="1"/>
</dbReference>
<evidence type="ECO:0000256" key="1">
    <source>
        <dbReference type="SAM" id="Phobius"/>
    </source>
</evidence>
<dbReference type="InterPro" id="IPR052722">
    <property type="entry name" value="PgpH_phosphodiesterase"/>
</dbReference>
<dbReference type="Pfam" id="PF01966">
    <property type="entry name" value="HD"/>
    <property type="match status" value="1"/>
</dbReference>
<dbReference type="CDD" id="cd00077">
    <property type="entry name" value="HDc"/>
    <property type="match status" value="1"/>
</dbReference>
<dbReference type="NCBIfam" id="TIGR00277">
    <property type="entry name" value="HDIG"/>
    <property type="match status" value="1"/>
</dbReference>
<dbReference type="AlphaFoldDB" id="A0A0A2EEI4"/>
<sequence>MSLRKYVKLPNKVSNRFKVLFTLFILAVIISLLAPGNRGFKYQFYKGKPWNYELLTAPYDFPVYKSDAVIAMERDSVKDSILPIYSLDKETGMKMLADWKHDYEKRASGRLNYQYYTYVQNSLRKIYDTGVMSNEEKSNLRKHGHLELKLLNENNETHTVPISRFLTLKEAYELLFENIPSSLERKELSNLDLSSYLSSNVIYNQALTEQMIKGEIDKLSLSTGMVQAGERIVDRGEIVDGYTYNVLNSLKRIYNERLGGESQLFAVTLGGFLMVSCLLFSLWLMLSFFTNKNFVKKYRNVVFLAVLQLLFISLTQMVVNYQWFTLYIIPYVMLPILLRTFFDTWTAFLAYLSTILIASIFVPNPMEFMVMQIVAGIVALSSLQSLTSRSQLIRCTFLVFVSYALTYMALELFREGSLDAGIFLPFLYFGINLIFLMFTYLLVYLIEKGFGYVSNISLVELSDINTPLLRQLSEVAPGTFQHSLQVSILATEAALQIGADVQLIRTGALYHDIGKMKNPTYFTENQGVNNPHELLPFDESARIIIRHVTDGIALAQKYQLPDAVIDFIRTHHGRGQAKYFYNSYYNQHPGETIDVEQFTYPGPNPFTKETGILMLADAVEASSRSLKEVTEEGLEQLVNKIVGNIISEGLLNDTPITFHDVQIIKSVFVKKLKTMYHARITYPDRIETDAQPVKA</sequence>
<dbReference type="SMART" id="SM00471">
    <property type="entry name" value="HDc"/>
    <property type="match status" value="1"/>
</dbReference>
<keyword evidence="3" id="KW-0378">Hydrolase</keyword>
<feature type="transmembrane region" description="Helical" evidence="1">
    <location>
        <begin position="298"/>
        <end position="315"/>
    </location>
</feature>
<feature type="transmembrane region" description="Helical" evidence="1">
    <location>
        <begin position="345"/>
        <end position="362"/>
    </location>
</feature>
<dbReference type="GO" id="GO:0016787">
    <property type="term" value="F:hydrolase activity"/>
    <property type="evidence" value="ECO:0007669"/>
    <property type="project" value="UniProtKB-KW"/>
</dbReference>
<dbReference type="EMBL" id="JRFA01000009">
    <property type="protein sequence ID" value="KGN74829.1"/>
    <property type="molecule type" value="Genomic_DNA"/>
</dbReference>
<dbReference type="PANTHER" id="PTHR36442">
    <property type="entry name" value="CYCLIC-DI-AMP PHOSPHODIESTERASE PGPH"/>
    <property type="match status" value="1"/>
</dbReference>
<feature type="transmembrane region" description="Helical" evidence="1">
    <location>
        <begin position="264"/>
        <end position="286"/>
    </location>
</feature>
<dbReference type="STRING" id="28115.HQ47_02610"/>
<dbReference type="RefSeq" id="WP_036873109.1">
    <property type="nucleotide sequence ID" value="NZ_JASBZX010000002.1"/>
</dbReference>
<keyword evidence="1" id="KW-1133">Transmembrane helix</keyword>
<dbReference type="Gene3D" id="1.10.3210.10">
    <property type="entry name" value="Hypothetical protein af1432"/>
    <property type="match status" value="1"/>
</dbReference>
<accession>A0A0A2EEI4</accession>
<feature type="domain" description="HD" evidence="2">
    <location>
        <begin position="479"/>
        <end position="622"/>
    </location>
</feature>
<evidence type="ECO:0000313" key="3">
    <source>
        <dbReference type="EMBL" id="KGN74829.1"/>
    </source>
</evidence>